<dbReference type="InterPro" id="IPR005839">
    <property type="entry name" value="Methylthiotransferase"/>
</dbReference>
<dbReference type="GO" id="GO:0080090">
    <property type="term" value="P:regulation of primary metabolic process"/>
    <property type="evidence" value="ECO:0007669"/>
    <property type="project" value="UniProtKB-ARBA"/>
</dbReference>
<dbReference type="InterPro" id="IPR013848">
    <property type="entry name" value="Methylthiotransferase_N"/>
</dbReference>
<dbReference type="GO" id="GO:0046872">
    <property type="term" value="F:metal ion binding"/>
    <property type="evidence" value="ECO:0007669"/>
    <property type="project" value="UniProtKB-KW"/>
</dbReference>
<feature type="region of interest" description="Disordered" evidence="8">
    <location>
        <begin position="451"/>
        <end position="473"/>
    </location>
</feature>
<evidence type="ECO:0000259" key="9">
    <source>
        <dbReference type="PROSITE" id="PS51449"/>
    </source>
</evidence>
<dbReference type="AlphaFoldDB" id="A0AAW1QPC3"/>
<protein>
    <submittedName>
        <fullName evidence="11">Uncharacterized protein</fullName>
    </submittedName>
</protein>
<dbReference type="InterPro" id="IPR020612">
    <property type="entry name" value="Methylthiotransferase_CS"/>
</dbReference>
<evidence type="ECO:0000256" key="3">
    <source>
        <dbReference type="ARBA" id="ARBA00022485"/>
    </source>
</evidence>
<proteinExistence type="inferred from homology"/>
<dbReference type="GO" id="GO:0005739">
    <property type="term" value="C:mitochondrion"/>
    <property type="evidence" value="ECO:0007669"/>
    <property type="project" value="TreeGrafter"/>
</dbReference>
<keyword evidence="4" id="KW-0949">S-adenosyl-L-methionine</keyword>
<evidence type="ECO:0000256" key="1">
    <source>
        <dbReference type="ARBA" id="ARBA00001966"/>
    </source>
</evidence>
<keyword evidence="7" id="KW-0411">Iron-sulfur</keyword>
<dbReference type="InterPro" id="IPR023404">
    <property type="entry name" value="rSAM_horseshoe"/>
</dbReference>
<evidence type="ECO:0000256" key="8">
    <source>
        <dbReference type="SAM" id="MobiDB-lite"/>
    </source>
</evidence>
<dbReference type="SFLD" id="SFLDG01082">
    <property type="entry name" value="B12-binding_domain_containing"/>
    <property type="match status" value="1"/>
</dbReference>
<dbReference type="PANTHER" id="PTHR43020">
    <property type="entry name" value="CDK5 REGULATORY SUBUNIT-ASSOCIATED PROTEIN 1"/>
    <property type="match status" value="1"/>
</dbReference>
<gene>
    <name evidence="11" type="ORF">WJX72_001730</name>
</gene>
<evidence type="ECO:0000256" key="5">
    <source>
        <dbReference type="ARBA" id="ARBA00022723"/>
    </source>
</evidence>
<dbReference type="InterPro" id="IPR007197">
    <property type="entry name" value="rSAM"/>
</dbReference>
<evidence type="ECO:0000313" key="12">
    <source>
        <dbReference type="Proteomes" id="UP001489004"/>
    </source>
</evidence>
<comment type="caution">
    <text evidence="11">The sequence shown here is derived from an EMBL/GenBank/DDBJ whole genome shotgun (WGS) entry which is preliminary data.</text>
</comment>
<dbReference type="FunFam" id="3.40.50.12160:FF:000003">
    <property type="entry name" value="CDK5 regulatory subunit-associated protein 1"/>
    <property type="match status" value="1"/>
</dbReference>
<evidence type="ECO:0000313" key="11">
    <source>
        <dbReference type="EMBL" id="KAK9823298.1"/>
    </source>
</evidence>
<dbReference type="Gene3D" id="3.40.50.12160">
    <property type="entry name" value="Methylthiotransferase, N-terminal domain"/>
    <property type="match status" value="1"/>
</dbReference>
<dbReference type="PANTHER" id="PTHR43020:SF2">
    <property type="entry name" value="MITOCHONDRIAL TRNA METHYLTHIOTRANSFERASE CDK5RAP1"/>
    <property type="match status" value="1"/>
</dbReference>
<evidence type="ECO:0000256" key="2">
    <source>
        <dbReference type="ARBA" id="ARBA00009815"/>
    </source>
</evidence>
<dbReference type="FunFam" id="3.80.30.20:FF:000003">
    <property type="entry name" value="CDK5 regulatory subunit-associated protein 1"/>
    <property type="match status" value="1"/>
</dbReference>
<accession>A0AAW1QPC3</accession>
<keyword evidence="6" id="KW-0408">Iron</keyword>
<dbReference type="Gene3D" id="3.80.30.20">
    <property type="entry name" value="tm_1862 like domain"/>
    <property type="match status" value="1"/>
</dbReference>
<dbReference type="Pfam" id="PF00919">
    <property type="entry name" value="UPF0004"/>
    <property type="match status" value="1"/>
</dbReference>
<dbReference type="NCBIfam" id="TIGR00089">
    <property type="entry name" value="MiaB/RimO family radical SAM methylthiotransferase"/>
    <property type="match status" value="1"/>
</dbReference>
<dbReference type="PROSITE" id="PS51449">
    <property type="entry name" value="MTTASE_N"/>
    <property type="match status" value="1"/>
</dbReference>
<dbReference type="EMBL" id="JALJOR010000002">
    <property type="protein sequence ID" value="KAK9823298.1"/>
    <property type="molecule type" value="Genomic_DNA"/>
</dbReference>
<feature type="domain" description="MTTase N-terminal" evidence="9">
    <location>
        <begin position="1"/>
        <end position="113"/>
    </location>
</feature>
<keyword evidence="3" id="KW-0004">4Fe-4S</keyword>
<comment type="similarity">
    <text evidence="2">Belongs to the methylthiotransferase family. MiaB subfamily.</text>
</comment>
<dbReference type="PROSITE" id="PS01278">
    <property type="entry name" value="MTTASE_RADICAL"/>
    <property type="match status" value="1"/>
</dbReference>
<organism evidence="11 12">
    <name type="scientific">[Myrmecia] bisecta</name>
    <dbReference type="NCBI Taxonomy" id="41462"/>
    <lineage>
        <taxon>Eukaryota</taxon>
        <taxon>Viridiplantae</taxon>
        <taxon>Chlorophyta</taxon>
        <taxon>core chlorophytes</taxon>
        <taxon>Trebouxiophyceae</taxon>
        <taxon>Trebouxiales</taxon>
        <taxon>Trebouxiaceae</taxon>
        <taxon>Myrmecia</taxon>
    </lineage>
</organism>
<dbReference type="GO" id="GO:0035597">
    <property type="term" value="F:tRNA-2-methylthio-N(6)-dimethylallyladenosine(37) synthase activity"/>
    <property type="evidence" value="ECO:0007669"/>
    <property type="project" value="TreeGrafter"/>
</dbReference>
<keyword evidence="5" id="KW-0479">Metal-binding</keyword>
<reference evidence="11 12" key="1">
    <citation type="journal article" date="2024" name="Nat. Commun.">
        <title>Phylogenomics reveals the evolutionary origins of lichenization in chlorophyte algae.</title>
        <authorList>
            <person name="Puginier C."/>
            <person name="Libourel C."/>
            <person name="Otte J."/>
            <person name="Skaloud P."/>
            <person name="Haon M."/>
            <person name="Grisel S."/>
            <person name="Petersen M."/>
            <person name="Berrin J.G."/>
            <person name="Delaux P.M."/>
            <person name="Dal Grande F."/>
            <person name="Keller J."/>
        </authorList>
    </citation>
    <scope>NUCLEOTIDE SEQUENCE [LARGE SCALE GENOMIC DNA]</scope>
    <source>
        <strain evidence="11 12">SAG 2043</strain>
    </source>
</reference>
<dbReference type="InterPro" id="IPR058240">
    <property type="entry name" value="rSAM_sf"/>
</dbReference>
<feature type="compositionally biased region" description="Polar residues" evidence="8">
    <location>
        <begin position="454"/>
        <end position="468"/>
    </location>
</feature>
<dbReference type="GO" id="GO:0051539">
    <property type="term" value="F:4 iron, 4 sulfur cluster binding"/>
    <property type="evidence" value="ECO:0007669"/>
    <property type="project" value="UniProtKB-KW"/>
</dbReference>
<dbReference type="SFLD" id="SFLDS00029">
    <property type="entry name" value="Radical_SAM"/>
    <property type="match status" value="1"/>
</dbReference>
<dbReference type="SFLD" id="SFLDG01061">
    <property type="entry name" value="methylthiotransferase"/>
    <property type="match status" value="1"/>
</dbReference>
<dbReference type="InterPro" id="IPR038135">
    <property type="entry name" value="Methylthiotransferase_N_sf"/>
</dbReference>
<evidence type="ECO:0000259" key="10">
    <source>
        <dbReference type="PROSITE" id="PS51918"/>
    </source>
</evidence>
<keyword evidence="12" id="KW-1185">Reference proteome</keyword>
<evidence type="ECO:0000256" key="6">
    <source>
        <dbReference type="ARBA" id="ARBA00023004"/>
    </source>
</evidence>
<evidence type="ECO:0000256" key="4">
    <source>
        <dbReference type="ARBA" id="ARBA00022691"/>
    </source>
</evidence>
<dbReference type="PROSITE" id="PS51918">
    <property type="entry name" value="RADICAL_SAM"/>
    <property type="match status" value="1"/>
</dbReference>
<sequence>MNVNDSEVVLSVLADHGYQQTGVLEDADVVLVNTCAIRDNAEQKIWTRLGQFKAMKLARRKADREQPALVVGVLGCMAERLKIKLLESNRLVDIVAGPDAYRDMPRLIEAVQGTSRPSGRGGAMNVQLSLEETYADIVPLRPAGAVATFLSIMRGCNNMCAFCIVPFTRGRERSRPVGSILAEVRMLSDNGVKEVTLLGQNVNSYADFSSSAAACATPDPSAVYAQGFTSVYKPKREGAVQFAELLDAVADIDPEMRIRFTSPHPKDFSDEVLQVIASRHNVCKQLHMPAQSGSSSMLERMRRGYSREAYDALVAHVREVITQVALSTDIIAGFCGETDEEHQATVDLLSTVGFEQAFLFAYSEREKTQAARHLQDDVPPEVKSARLQELIAVYRQTLHEINQQEVGCRHLVLVEGPSRKSATALTGKTCTMKRVIFDDCLVPASYMQQQQQQHTQSLSRTSSAQSDGWSHPAGPLVGLRPGDYVAVELQRASTGTLFATPLARTTLQEFVQFHGTAVPKAVHPPIVPDMQLDHRHNYAQPLQMAVC</sequence>
<dbReference type="SUPFAM" id="SSF102114">
    <property type="entry name" value="Radical SAM enzymes"/>
    <property type="match status" value="1"/>
</dbReference>
<dbReference type="GO" id="GO:0005829">
    <property type="term" value="C:cytosol"/>
    <property type="evidence" value="ECO:0007669"/>
    <property type="project" value="TreeGrafter"/>
</dbReference>
<dbReference type="Pfam" id="PF04055">
    <property type="entry name" value="Radical_SAM"/>
    <property type="match status" value="1"/>
</dbReference>
<dbReference type="SFLD" id="SFLDF00413">
    <property type="entry name" value="CDK5RAP1"/>
    <property type="match status" value="1"/>
</dbReference>
<feature type="domain" description="Radical SAM core" evidence="10">
    <location>
        <begin position="142"/>
        <end position="400"/>
    </location>
</feature>
<dbReference type="Proteomes" id="UP001489004">
    <property type="component" value="Unassembled WGS sequence"/>
</dbReference>
<evidence type="ECO:0000256" key="7">
    <source>
        <dbReference type="ARBA" id="ARBA00023014"/>
    </source>
</evidence>
<dbReference type="InterPro" id="IPR006638">
    <property type="entry name" value="Elp3/MiaA/NifB-like_rSAM"/>
</dbReference>
<dbReference type="SMART" id="SM00729">
    <property type="entry name" value="Elp3"/>
    <property type="match status" value="1"/>
</dbReference>
<dbReference type="GO" id="GO:0060255">
    <property type="term" value="P:regulation of macromolecule metabolic process"/>
    <property type="evidence" value="ECO:0007669"/>
    <property type="project" value="UniProtKB-ARBA"/>
</dbReference>
<name>A0AAW1QPC3_9CHLO</name>
<comment type="cofactor">
    <cofactor evidence="1">
        <name>[4Fe-4S] cluster</name>
        <dbReference type="ChEBI" id="CHEBI:49883"/>
    </cofactor>
</comment>